<dbReference type="Gene3D" id="1.25.40.10">
    <property type="entry name" value="Tetratricopeptide repeat domain"/>
    <property type="match status" value="1"/>
</dbReference>
<sequence>ELDNLIENSQLGRNVIDHLNINELSVSSIEKEVSNTEDLKSEFLEERDLPPKSSELAKFDGRNEEQLVDRGLQEIETVEKDAYYFYRVGSDFEEGKNYVDAIEYYKKAVEISAVSFISHLIYRCYLELGKYDEAITCLQDFLKDKPSSPLIRYDLGRLFFLKKEYNNAIEQLLKVLDMLPSSNEKEMPDEYSVIEKWVHKDRFREQWVIFYDKLDILLQRDEVSRDRTKEIKDIAEVGFDLDEVYWLM</sequence>
<evidence type="ECO:0000313" key="1">
    <source>
        <dbReference type="EMBL" id="GAG32579.1"/>
    </source>
</evidence>
<dbReference type="PROSITE" id="PS50005">
    <property type="entry name" value="TPR"/>
    <property type="match status" value="2"/>
</dbReference>
<proteinExistence type="predicted"/>
<dbReference type="SMART" id="SM00028">
    <property type="entry name" value="TPR"/>
    <property type="match status" value="2"/>
</dbReference>
<dbReference type="SUPFAM" id="SSF48452">
    <property type="entry name" value="TPR-like"/>
    <property type="match status" value="1"/>
</dbReference>
<dbReference type="InterPro" id="IPR019734">
    <property type="entry name" value="TPR_rpt"/>
</dbReference>
<organism evidence="1">
    <name type="scientific">marine sediment metagenome</name>
    <dbReference type="NCBI Taxonomy" id="412755"/>
    <lineage>
        <taxon>unclassified sequences</taxon>
        <taxon>metagenomes</taxon>
        <taxon>ecological metagenomes</taxon>
    </lineage>
</organism>
<dbReference type="InterPro" id="IPR011990">
    <property type="entry name" value="TPR-like_helical_dom_sf"/>
</dbReference>
<name>X0WNP0_9ZZZZ</name>
<protein>
    <recommendedName>
        <fullName evidence="2">Tetratricopeptide repeat protein</fullName>
    </recommendedName>
</protein>
<dbReference type="Pfam" id="PF13432">
    <property type="entry name" value="TPR_16"/>
    <property type="match status" value="1"/>
</dbReference>
<evidence type="ECO:0008006" key="2">
    <source>
        <dbReference type="Google" id="ProtNLM"/>
    </source>
</evidence>
<dbReference type="EMBL" id="BARS01045428">
    <property type="protein sequence ID" value="GAG32579.1"/>
    <property type="molecule type" value="Genomic_DNA"/>
</dbReference>
<comment type="caution">
    <text evidence="1">The sequence shown here is derived from an EMBL/GenBank/DDBJ whole genome shotgun (WGS) entry which is preliminary data.</text>
</comment>
<reference evidence="1" key="1">
    <citation type="journal article" date="2014" name="Front. Microbiol.">
        <title>High frequency of phylogenetically diverse reductive dehalogenase-homologous genes in deep subseafloor sedimentary metagenomes.</title>
        <authorList>
            <person name="Kawai M."/>
            <person name="Futagami T."/>
            <person name="Toyoda A."/>
            <person name="Takaki Y."/>
            <person name="Nishi S."/>
            <person name="Hori S."/>
            <person name="Arai W."/>
            <person name="Tsubouchi T."/>
            <person name="Morono Y."/>
            <person name="Uchiyama I."/>
            <person name="Ito T."/>
            <person name="Fujiyama A."/>
            <person name="Inagaki F."/>
            <person name="Takami H."/>
        </authorList>
    </citation>
    <scope>NUCLEOTIDE SEQUENCE</scope>
    <source>
        <strain evidence="1">Expedition CK06-06</strain>
    </source>
</reference>
<gene>
    <name evidence="1" type="ORF">S01H1_68496</name>
</gene>
<feature type="non-terminal residue" evidence="1">
    <location>
        <position position="248"/>
    </location>
</feature>
<accession>X0WNP0</accession>
<dbReference type="AlphaFoldDB" id="X0WNP0"/>
<feature type="non-terminal residue" evidence="1">
    <location>
        <position position="1"/>
    </location>
</feature>